<dbReference type="Proteomes" id="UP000515913">
    <property type="component" value="Chromosome"/>
</dbReference>
<evidence type="ECO:0000313" key="4">
    <source>
        <dbReference type="Proteomes" id="UP000515913"/>
    </source>
</evidence>
<dbReference type="Pfam" id="PF00106">
    <property type="entry name" value="adh_short"/>
    <property type="match status" value="1"/>
</dbReference>
<accession>A0A7G9GW52</accession>
<name>A0A7G9GW52_9FUSO</name>
<dbReference type="PANTHER" id="PTHR42879:SF2">
    <property type="entry name" value="3-OXOACYL-[ACYL-CARRIER-PROTEIN] REDUCTASE FABG"/>
    <property type="match status" value="1"/>
</dbReference>
<keyword evidence="4" id="KW-1185">Reference proteome</keyword>
<dbReference type="PANTHER" id="PTHR42879">
    <property type="entry name" value="3-OXOACYL-(ACYL-CARRIER-PROTEIN) REDUCTASE"/>
    <property type="match status" value="1"/>
</dbReference>
<dbReference type="PRINTS" id="PR00081">
    <property type="entry name" value="GDHRDH"/>
</dbReference>
<dbReference type="InterPro" id="IPR002347">
    <property type="entry name" value="SDR_fam"/>
</dbReference>
<dbReference type="PRINTS" id="PR00080">
    <property type="entry name" value="SDRFAMILY"/>
</dbReference>
<dbReference type="InterPro" id="IPR050259">
    <property type="entry name" value="SDR"/>
</dbReference>
<protein>
    <submittedName>
        <fullName evidence="3">SDR family NAD(P)-dependent oxidoreductase</fullName>
    </submittedName>
</protein>
<proteinExistence type="inferred from homology"/>
<dbReference type="Gene3D" id="3.40.50.720">
    <property type="entry name" value="NAD(P)-binding Rossmann-like Domain"/>
    <property type="match status" value="1"/>
</dbReference>
<gene>
    <name evidence="3" type="ORF">H9Q81_08960</name>
</gene>
<dbReference type="SUPFAM" id="SSF51735">
    <property type="entry name" value="NAD(P)-binding Rossmann-fold domains"/>
    <property type="match status" value="1"/>
</dbReference>
<dbReference type="EMBL" id="CP060637">
    <property type="protein sequence ID" value="QNM15034.1"/>
    <property type="molecule type" value="Genomic_DNA"/>
</dbReference>
<dbReference type="RefSeq" id="WP_187422809.1">
    <property type="nucleotide sequence ID" value="NZ_CP060637.1"/>
</dbReference>
<dbReference type="AlphaFoldDB" id="A0A7G9GW52"/>
<evidence type="ECO:0000313" key="3">
    <source>
        <dbReference type="EMBL" id="QNM15034.1"/>
    </source>
</evidence>
<reference evidence="3 4" key="1">
    <citation type="submission" date="2020-08" db="EMBL/GenBank/DDBJ databases">
        <authorList>
            <person name="Liu C."/>
            <person name="Sun Q."/>
        </authorList>
    </citation>
    <scope>NUCLEOTIDE SEQUENCE [LARGE SCALE GENOMIC DNA]</scope>
    <source>
        <strain evidence="3 4">NSJ-57</strain>
    </source>
</reference>
<comment type="similarity">
    <text evidence="1 2">Belongs to the short-chain dehydrogenases/reductases (SDR) family.</text>
</comment>
<organism evidence="3 4">
    <name type="scientific">Fusobacterium hominis</name>
    <dbReference type="NCBI Taxonomy" id="2764326"/>
    <lineage>
        <taxon>Bacteria</taxon>
        <taxon>Fusobacteriati</taxon>
        <taxon>Fusobacteriota</taxon>
        <taxon>Fusobacteriia</taxon>
        <taxon>Fusobacteriales</taxon>
        <taxon>Fusobacteriaceae</taxon>
        <taxon>Fusobacterium</taxon>
    </lineage>
</organism>
<dbReference type="InterPro" id="IPR036291">
    <property type="entry name" value="NAD(P)-bd_dom_sf"/>
</dbReference>
<evidence type="ECO:0000256" key="2">
    <source>
        <dbReference type="RuleBase" id="RU000363"/>
    </source>
</evidence>
<sequence>MKKALVTGATSGIGHAIVEKLLELGYFVYGVGRDFSKVNFGENFEGIQCDLFKYQNIESMIRELRKKAEIDLLINSAGVGYFGPHEEINASKLHKMITLNLEAPIILTQLLLRDLKKNKGTIINISSITAKKSSVFGCAYSATKAGLGHFSESLFDEIRKTGVKVVCVYPDITKTPFYDDLNFSQGEDPQSYILPECVAGGVETILSQRDGTVITQLLLQPQKHMIKRK</sequence>
<dbReference type="CDD" id="cd05233">
    <property type="entry name" value="SDR_c"/>
    <property type="match status" value="1"/>
</dbReference>
<dbReference type="KEGG" id="fho:H9Q81_08960"/>
<evidence type="ECO:0000256" key="1">
    <source>
        <dbReference type="ARBA" id="ARBA00006484"/>
    </source>
</evidence>